<feature type="signal peptide" evidence="2">
    <location>
        <begin position="1"/>
        <end position="23"/>
    </location>
</feature>
<dbReference type="EMBL" id="JANFVX010000001">
    <property type="protein sequence ID" value="MCW0342230.1"/>
    <property type="molecule type" value="Genomic_DNA"/>
</dbReference>
<feature type="region of interest" description="Disordered" evidence="1">
    <location>
        <begin position="144"/>
        <end position="178"/>
    </location>
</feature>
<protein>
    <submittedName>
        <fullName evidence="3">Uncharacterized protein</fullName>
    </submittedName>
</protein>
<feature type="chain" id="PRO_5042504631" evidence="2">
    <location>
        <begin position="24"/>
        <end position="178"/>
    </location>
</feature>
<evidence type="ECO:0000256" key="2">
    <source>
        <dbReference type="SAM" id="SignalP"/>
    </source>
</evidence>
<organism evidence="3 4">
    <name type="scientific">Pantoea ananas</name>
    <name type="common">Erwinia uredovora</name>
    <dbReference type="NCBI Taxonomy" id="553"/>
    <lineage>
        <taxon>Bacteria</taxon>
        <taxon>Pseudomonadati</taxon>
        <taxon>Pseudomonadota</taxon>
        <taxon>Gammaproteobacteria</taxon>
        <taxon>Enterobacterales</taxon>
        <taxon>Erwiniaceae</taxon>
        <taxon>Pantoea</taxon>
    </lineage>
</organism>
<evidence type="ECO:0000313" key="4">
    <source>
        <dbReference type="Proteomes" id="UP001208888"/>
    </source>
</evidence>
<comment type="caution">
    <text evidence="3">The sequence shown here is derived from an EMBL/GenBank/DDBJ whole genome shotgun (WGS) entry which is preliminary data.</text>
</comment>
<reference evidence="3" key="1">
    <citation type="submission" date="2022-06" db="EMBL/GenBank/DDBJ databases">
        <title>Dynamics of rice microbiomes reveals core vertical transmitted seed endophytes.</title>
        <authorList>
            <person name="Liao K."/>
            <person name="Zhang X."/>
        </authorList>
    </citation>
    <scope>NUCLEOTIDE SEQUENCE</scope>
    <source>
        <strain evidence="3">JT1-17</strain>
    </source>
</reference>
<sequence length="178" mass="19371">MKRAMTALLPIILTTLVSNSALAQGVPLLGNLPASGHQLCGKTIRLQLVKTSDEMMILGIKNKQSNEMDLFMSSLPFTVSDTYARFIPVKFDQLSKTFIATHDDELDVIWGAALDDKNTLGYKLALGNFTYSCSAPEAWPNDKANHLYGETPTDAHAASENVAAEKNAKTTKTVKPRG</sequence>
<name>A0AAJ1CUZ0_PANAN</name>
<accession>A0AAJ1CUZ0</accession>
<evidence type="ECO:0000313" key="3">
    <source>
        <dbReference type="EMBL" id="MCW0342230.1"/>
    </source>
</evidence>
<keyword evidence="2" id="KW-0732">Signal</keyword>
<proteinExistence type="predicted"/>
<gene>
    <name evidence="3" type="ORF">NB703_000323</name>
</gene>
<dbReference type="AlphaFoldDB" id="A0AAJ1CUZ0"/>
<dbReference type="Proteomes" id="UP001208888">
    <property type="component" value="Unassembled WGS sequence"/>
</dbReference>
<evidence type="ECO:0000256" key="1">
    <source>
        <dbReference type="SAM" id="MobiDB-lite"/>
    </source>
</evidence>
<dbReference type="RefSeq" id="WP_236709053.1">
    <property type="nucleotide sequence ID" value="NZ_CP081342.1"/>
</dbReference>